<dbReference type="InterPro" id="IPR037523">
    <property type="entry name" value="VOC_core"/>
</dbReference>
<dbReference type="Proteomes" id="UP000199086">
    <property type="component" value="Unassembled WGS sequence"/>
</dbReference>
<keyword evidence="3" id="KW-1185">Reference proteome</keyword>
<proteinExistence type="predicted"/>
<dbReference type="PROSITE" id="PS51819">
    <property type="entry name" value="VOC"/>
    <property type="match status" value="2"/>
</dbReference>
<dbReference type="GO" id="GO:0051213">
    <property type="term" value="F:dioxygenase activity"/>
    <property type="evidence" value="ECO:0007669"/>
    <property type="project" value="UniProtKB-KW"/>
</dbReference>
<dbReference type="OrthoDB" id="6909416at2"/>
<dbReference type="AlphaFoldDB" id="A0A1G6GF02"/>
<dbReference type="CDD" id="cd07237">
    <property type="entry name" value="BphC1-RGP6_C_like"/>
    <property type="match status" value="1"/>
</dbReference>
<organism evidence="2 3">
    <name type="scientific">Raineyella antarctica</name>
    <dbReference type="NCBI Taxonomy" id="1577474"/>
    <lineage>
        <taxon>Bacteria</taxon>
        <taxon>Bacillati</taxon>
        <taxon>Actinomycetota</taxon>
        <taxon>Actinomycetes</taxon>
        <taxon>Propionibacteriales</taxon>
        <taxon>Propionibacteriaceae</taxon>
        <taxon>Raineyella</taxon>
    </lineage>
</organism>
<feature type="domain" description="VOC" evidence="1">
    <location>
        <begin position="142"/>
        <end position="260"/>
    </location>
</feature>
<protein>
    <submittedName>
        <fullName evidence="2">Biphenyl-2,3-diol 1,2-dioxygenase</fullName>
    </submittedName>
</protein>
<dbReference type="InterPro" id="IPR029068">
    <property type="entry name" value="Glyas_Bleomycin-R_OHBP_Dase"/>
</dbReference>
<dbReference type="SUPFAM" id="SSF54593">
    <property type="entry name" value="Glyoxalase/Bleomycin resistance protein/Dihydroxybiphenyl dioxygenase"/>
    <property type="match status" value="1"/>
</dbReference>
<gene>
    <name evidence="2" type="ORF">GA0111570_102379</name>
</gene>
<dbReference type="Pfam" id="PF00903">
    <property type="entry name" value="Glyoxalase"/>
    <property type="match status" value="1"/>
</dbReference>
<dbReference type="RefSeq" id="WP_092606802.1">
    <property type="nucleotide sequence ID" value="NZ_FMYF01000002.1"/>
</dbReference>
<keyword evidence="2" id="KW-0223">Dioxygenase</keyword>
<dbReference type="Pfam" id="PF22632">
    <property type="entry name" value="BphC_D1"/>
    <property type="match status" value="1"/>
</dbReference>
<reference evidence="2 3" key="1">
    <citation type="submission" date="2016-06" db="EMBL/GenBank/DDBJ databases">
        <authorList>
            <person name="Olsen C.W."/>
            <person name="Carey S."/>
            <person name="Hinshaw L."/>
            <person name="Karasin A.I."/>
        </authorList>
    </citation>
    <scope>NUCLEOTIDE SEQUENCE [LARGE SCALE GENOMIC DNA]</scope>
    <source>
        <strain evidence="2 3">LZ-22</strain>
    </source>
</reference>
<keyword evidence="2" id="KW-0560">Oxidoreductase</keyword>
<name>A0A1G6GF02_9ACTN</name>
<dbReference type="CDD" id="cd07252">
    <property type="entry name" value="BphC1-RGP6_N_like"/>
    <property type="match status" value="1"/>
</dbReference>
<feature type="domain" description="VOC" evidence="1">
    <location>
        <begin position="4"/>
        <end position="119"/>
    </location>
</feature>
<dbReference type="InterPro" id="IPR004360">
    <property type="entry name" value="Glyas_Fos-R_dOase_dom"/>
</dbReference>
<evidence type="ECO:0000313" key="3">
    <source>
        <dbReference type="Proteomes" id="UP000199086"/>
    </source>
</evidence>
<dbReference type="Gene3D" id="3.10.180.10">
    <property type="entry name" value="2,3-Dihydroxybiphenyl 1,2-Dioxygenase, domain 1"/>
    <property type="match status" value="2"/>
</dbReference>
<evidence type="ECO:0000313" key="2">
    <source>
        <dbReference type="EMBL" id="SDB80588.1"/>
    </source>
</evidence>
<accession>A0A1G6GF02</accession>
<sequence length="308" mass="34023">MIQSLGYAGFTSPRHEEWLEWGPKYLGLEVSSHRGADGAVRLRMDDTAYRLAIHPGERDDLAYIGWTVESARALAALEQRLRTAGVEVVRETELAAERGVVELISFHDPFGLRNEAAWGVTTYPSTFRPGRPMSGFVTDDGGLGHIVLITPSLEQSEAFYCDLLGFALTDEIQPTGGPRIHFYHCNPRHHSLAMAEIPGITGVQHLMLETRSLDDVGTALDLLKADGHSIQMNMGTHTNDHMTSFYVRTPAAFDIEYGWGGLLVDHEHSRPHRYESISIWGHKNDAGQLPPPGIIRPLGQPAEAEVLA</sequence>
<dbReference type="STRING" id="1577474.GA0111570_102379"/>
<dbReference type="EMBL" id="FMYF01000002">
    <property type="protein sequence ID" value="SDB80588.1"/>
    <property type="molecule type" value="Genomic_DNA"/>
</dbReference>
<evidence type="ECO:0000259" key="1">
    <source>
        <dbReference type="PROSITE" id="PS51819"/>
    </source>
</evidence>